<dbReference type="STRING" id="81479.RA876_17545"/>
<dbReference type="Proteomes" id="UP000185911">
    <property type="component" value="Unassembled WGS sequence"/>
</dbReference>
<proteinExistence type="predicted"/>
<dbReference type="EMBL" id="MSYM01000007">
    <property type="protein sequence ID" value="OLP07620.1"/>
    <property type="molecule type" value="Genomic_DNA"/>
</dbReference>
<accession>A0A1Q8YI82</accession>
<protein>
    <submittedName>
        <fullName evidence="1">Uncharacterized protein</fullName>
    </submittedName>
</protein>
<name>A0A1Q8YI82_9BURK</name>
<evidence type="ECO:0000313" key="1">
    <source>
        <dbReference type="EMBL" id="OLP07620.1"/>
    </source>
</evidence>
<dbReference type="AlphaFoldDB" id="A0A1Q8YI82"/>
<evidence type="ECO:0000313" key="2">
    <source>
        <dbReference type="Proteomes" id="UP000185911"/>
    </source>
</evidence>
<gene>
    <name evidence="1" type="ORF">BLL52_0716</name>
</gene>
<comment type="caution">
    <text evidence="1">The sequence shown here is derived from an EMBL/GenBank/DDBJ whole genome shotgun (WGS) entry which is preliminary data.</text>
</comment>
<sequence length="50" mass="5715">MSASNPFIDWKVEQRYAQEQNFNLGRVEPHRTAAQHVHALIKNAEKAGLI</sequence>
<organism evidence="1 2">
    <name type="scientific">Rhodoferax antarcticus ANT.BR</name>
    <dbReference type="NCBI Taxonomy" id="1111071"/>
    <lineage>
        <taxon>Bacteria</taxon>
        <taxon>Pseudomonadati</taxon>
        <taxon>Pseudomonadota</taxon>
        <taxon>Betaproteobacteria</taxon>
        <taxon>Burkholderiales</taxon>
        <taxon>Comamonadaceae</taxon>
        <taxon>Rhodoferax</taxon>
    </lineage>
</organism>
<keyword evidence="2" id="KW-1185">Reference proteome</keyword>
<reference evidence="1 2" key="1">
    <citation type="submission" date="2017-01" db="EMBL/GenBank/DDBJ databases">
        <title>Genome sequence of Rhodoferax antarcticus ANT.BR, a psychrophilic purple nonsulfur bacterium from an Antarctic microbial mat.</title>
        <authorList>
            <person name="Baker J."/>
            <person name="Riester C."/>
            <person name="Skinner B."/>
            <person name="Newell A."/>
            <person name="Swingley W."/>
            <person name="Madigan M."/>
            <person name="Jung D."/>
            <person name="Asao M."/>
            <person name="Chen M."/>
            <person name="Loughlin P."/>
            <person name="Pan H."/>
            <person name="Lin S."/>
            <person name="Li N."/>
            <person name="Shaw J."/>
            <person name="Prado M."/>
            <person name="Sherman C."/>
            <person name="Li X."/>
            <person name="Tang J."/>
            <person name="Blankenship R."/>
            <person name="Zhao T."/>
            <person name="Touchman J."/>
            <person name="Sattley M."/>
        </authorList>
    </citation>
    <scope>NUCLEOTIDE SEQUENCE [LARGE SCALE GENOMIC DNA]</scope>
    <source>
        <strain evidence="1 2">ANT.BR</strain>
    </source>
</reference>